<dbReference type="Proteomes" id="UP001159363">
    <property type="component" value="Chromosome 5"/>
</dbReference>
<evidence type="ECO:0000256" key="1">
    <source>
        <dbReference type="SAM" id="MobiDB-lite"/>
    </source>
</evidence>
<reference evidence="2 3" key="1">
    <citation type="submission" date="2023-02" db="EMBL/GenBank/DDBJ databases">
        <title>LHISI_Scaffold_Assembly.</title>
        <authorList>
            <person name="Stuart O.P."/>
            <person name="Cleave R."/>
            <person name="Magrath M.J.L."/>
            <person name="Mikheyev A.S."/>
        </authorList>
    </citation>
    <scope>NUCLEOTIDE SEQUENCE [LARGE SCALE GENOMIC DNA]</scope>
    <source>
        <strain evidence="2">Daus_M_001</strain>
        <tissue evidence="2">Leg muscle</tissue>
    </source>
</reference>
<evidence type="ECO:0000313" key="2">
    <source>
        <dbReference type="EMBL" id="KAJ8881204.1"/>
    </source>
</evidence>
<accession>A0ABQ9HAA0</accession>
<comment type="caution">
    <text evidence="2">The sequence shown here is derived from an EMBL/GenBank/DDBJ whole genome shotgun (WGS) entry which is preliminary data.</text>
</comment>
<organism evidence="2 3">
    <name type="scientific">Dryococelus australis</name>
    <dbReference type="NCBI Taxonomy" id="614101"/>
    <lineage>
        <taxon>Eukaryota</taxon>
        <taxon>Metazoa</taxon>
        <taxon>Ecdysozoa</taxon>
        <taxon>Arthropoda</taxon>
        <taxon>Hexapoda</taxon>
        <taxon>Insecta</taxon>
        <taxon>Pterygota</taxon>
        <taxon>Neoptera</taxon>
        <taxon>Polyneoptera</taxon>
        <taxon>Phasmatodea</taxon>
        <taxon>Verophasmatodea</taxon>
        <taxon>Anareolatae</taxon>
        <taxon>Phasmatidae</taxon>
        <taxon>Eurycanthinae</taxon>
        <taxon>Dryococelus</taxon>
    </lineage>
</organism>
<protein>
    <submittedName>
        <fullName evidence="2">Uncharacterized protein</fullName>
    </submittedName>
</protein>
<keyword evidence="3" id="KW-1185">Reference proteome</keyword>
<gene>
    <name evidence="2" type="ORF">PR048_017677</name>
</gene>
<feature type="compositionally biased region" description="Polar residues" evidence="1">
    <location>
        <begin position="67"/>
        <end position="77"/>
    </location>
</feature>
<sequence>MRDALDWTPNRSHQVRPGFMTWYLLGYFAVPHAILPLPPTLHLPVVTLPLSGSSSSAQPRLHLPGLSPNTSASTTQGPLPKCYSCNRTWTLHIPMGGRRRATRPTPTCPSIKMPLSGSKYTASQTTTTLNQTSGT</sequence>
<dbReference type="EMBL" id="JARBHB010000006">
    <property type="protein sequence ID" value="KAJ8881204.1"/>
    <property type="molecule type" value="Genomic_DNA"/>
</dbReference>
<proteinExistence type="predicted"/>
<evidence type="ECO:0000313" key="3">
    <source>
        <dbReference type="Proteomes" id="UP001159363"/>
    </source>
</evidence>
<name>A0ABQ9HAA0_9NEOP</name>
<feature type="region of interest" description="Disordered" evidence="1">
    <location>
        <begin position="54"/>
        <end position="77"/>
    </location>
</feature>